<dbReference type="Proteomes" id="UP001558652">
    <property type="component" value="Unassembled WGS sequence"/>
</dbReference>
<feature type="region of interest" description="Disordered" evidence="1">
    <location>
        <begin position="23"/>
        <end position="60"/>
    </location>
</feature>
<evidence type="ECO:0000313" key="3">
    <source>
        <dbReference type="Proteomes" id="UP001558652"/>
    </source>
</evidence>
<reference evidence="2 3" key="1">
    <citation type="submission" date="2024-07" db="EMBL/GenBank/DDBJ databases">
        <title>Chromosome-level genome assembly of the water stick insect Ranatra chinensis (Heteroptera: Nepidae).</title>
        <authorList>
            <person name="Liu X."/>
        </authorList>
    </citation>
    <scope>NUCLEOTIDE SEQUENCE [LARGE SCALE GENOMIC DNA]</scope>
    <source>
        <strain evidence="2">Cailab_2021Rc</strain>
        <tissue evidence="2">Muscle</tissue>
    </source>
</reference>
<gene>
    <name evidence="2" type="ORF">AAG570_005697</name>
</gene>
<feature type="region of interest" description="Disordered" evidence="1">
    <location>
        <begin position="139"/>
        <end position="166"/>
    </location>
</feature>
<dbReference type="EMBL" id="JBFDAA010000018">
    <property type="protein sequence ID" value="KAL1116202.1"/>
    <property type="molecule type" value="Genomic_DNA"/>
</dbReference>
<dbReference type="AlphaFoldDB" id="A0ABD0XZ57"/>
<sequence length="226" mass="25111">MASKPINILLASQYVQKLGRTPHRRGFTELPTGATSGSARGTRTWSSSGKETPYQSPYIRTEPTGTVEETYRKSTEIHNRRYHRQSWPTFQVGSPPRDQYTTGASEQRAREVTTEPSPGSRLRPTYVSFRSTIETPRIDPPAALTVPMTPSSSGGTTPTSRLEGPPTIQLRLQDPRRTLYIPERGSFPPPEEDIVIRIALKGKPRGVPCSNCDRLFANCSPCVLDQ</sequence>
<evidence type="ECO:0000256" key="1">
    <source>
        <dbReference type="SAM" id="MobiDB-lite"/>
    </source>
</evidence>
<comment type="caution">
    <text evidence="2">The sequence shown here is derived from an EMBL/GenBank/DDBJ whole genome shotgun (WGS) entry which is preliminary data.</text>
</comment>
<proteinExistence type="predicted"/>
<feature type="region of interest" description="Disordered" evidence="1">
    <location>
        <begin position="79"/>
        <end position="124"/>
    </location>
</feature>
<organism evidence="2 3">
    <name type="scientific">Ranatra chinensis</name>
    <dbReference type="NCBI Taxonomy" id="642074"/>
    <lineage>
        <taxon>Eukaryota</taxon>
        <taxon>Metazoa</taxon>
        <taxon>Ecdysozoa</taxon>
        <taxon>Arthropoda</taxon>
        <taxon>Hexapoda</taxon>
        <taxon>Insecta</taxon>
        <taxon>Pterygota</taxon>
        <taxon>Neoptera</taxon>
        <taxon>Paraneoptera</taxon>
        <taxon>Hemiptera</taxon>
        <taxon>Heteroptera</taxon>
        <taxon>Panheteroptera</taxon>
        <taxon>Nepomorpha</taxon>
        <taxon>Nepidae</taxon>
        <taxon>Ranatrinae</taxon>
        <taxon>Ranatra</taxon>
    </lineage>
</organism>
<keyword evidence="3" id="KW-1185">Reference proteome</keyword>
<name>A0ABD0XZ57_9HEMI</name>
<protein>
    <submittedName>
        <fullName evidence="2">Uncharacterized protein</fullName>
    </submittedName>
</protein>
<accession>A0ABD0XZ57</accession>
<evidence type="ECO:0000313" key="2">
    <source>
        <dbReference type="EMBL" id="KAL1116202.1"/>
    </source>
</evidence>
<feature type="compositionally biased region" description="Low complexity" evidence="1">
    <location>
        <begin position="149"/>
        <end position="160"/>
    </location>
</feature>
<feature type="compositionally biased region" description="Polar residues" evidence="1">
    <location>
        <begin position="33"/>
        <end position="55"/>
    </location>
</feature>